<proteinExistence type="predicted"/>
<evidence type="ECO:0000256" key="1">
    <source>
        <dbReference type="SAM" id="MobiDB-lite"/>
    </source>
</evidence>
<dbReference type="Gene3D" id="3.30.1330.60">
    <property type="entry name" value="OmpA-like domain"/>
    <property type="match status" value="1"/>
</dbReference>
<dbReference type="SUPFAM" id="SSF103088">
    <property type="entry name" value="OmpA-like"/>
    <property type="match status" value="1"/>
</dbReference>
<dbReference type="Proteomes" id="UP000261245">
    <property type="component" value="Unassembled WGS sequence"/>
</dbReference>
<organism evidence="2 3">
    <name type="scientific">Segatella copri</name>
    <dbReference type="NCBI Taxonomy" id="165179"/>
    <lineage>
        <taxon>Bacteria</taxon>
        <taxon>Pseudomonadati</taxon>
        <taxon>Bacteroidota</taxon>
        <taxon>Bacteroidia</taxon>
        <taxon>Bacteroidales</taxon>
        <taxon>Prevotellaceae</taxon>
        <taxon>Segatella</taxon>
    </lineage>
</organism>
<feature type="compositionally biased region" description="Basic and acidic residues" evidence="1">
    <location>
        <begin position="448"/>
        <end position="472"/>
    </location>
</feature>
<dbReference type="InterPro" id="IPR036737">
    <property type="entry name" value="OmpA-like_sf"/>
</dbReference>
<evidence type="ECO:0000313" key="3">
    <source>
        <dbReference type="Proteomes" id="UP000261245"/>
    </source>
</evidence>
<feature type="region of interest" description="Disordered" evidence="1">
    <location>
        <begin position="443"/>
        <end position="472"/>
    </location>
</feature>
<comment type="caution">
    <text evidence="2">The sequence shown here is derived from an EMBL/GenBank/DDBJ whole genome shotgun (WGS) entry which is preliminary data.</text>
</comment>
<evidence type="ECO:0000313" key="2">
    <source>
        <dbReference type="EMBL" id="RGN04561.1"/>
    </source>
</evidence>
<protein>
    <submittedName>
        <fullName evidence="2">DUF3575 domain-containing protein</fullName>
    </submittedName>
</protein>
<gene>
    <name evidence="2" type="ORF">DXB80_13395</name>
</gene>
<dbReference type="Pfam" id="PF12099">
    <property type="entry name" value="DUF3575"/>
    <property type="match status" value="1"/>
</dbReference>
<sequence length="472" mass="54905">MYRIKEIIILIAFTCLGSYLSAQNLHSVKDSHHIYNVNKSHTIYDVKDSVKIFFRQGKIELDPILNDNQSALNRIADTMRTCYADSIYQLRKILVVGAASPEGTLKFNKWLSLKRADVLFSYLSQYSTLPDSLKTSSFFCPDWKGLIQMVKNDSQLPFIEETLSLLNRIAGEAETEKEILKQEKHLELIKNLRGGIPYHYMYKKYFPALRFSQLFLWYDKVQKPQIPDSIPKWEKVKQSVDTVSNTDSICIEPSPIRKPFYMAMRTNILFDVLLLPNIGVEIYLGKRWSVAANWMYGWWKTDRRHWYWRAYGGDIAIRKWLGKAAEEKPLTGHHIGFYTQIFTYDFETGGRGYMGGKPGGAIWNKMNYAIGAEYGYSLPIARKLNIDFTLGVGYWGGIYHEYEPQAGYYVWKATKERRWIGPTKAEISLVWLLGRGNSNRKWKRKLEMKKDSHDRKKEDSPDRKKKKGGADE</sequence>
<dbReference type="EMBL" id="QSUC01000052">
    <property type="protein sequence ID" value="RGN04561.1"/>
    <property type="molecule type" value="Genomic_DNA"/>
</dbReference>
<name>A0AA92TEF6_9BACT</name>
<reference evidence="2 3" key="1">
    <citation type="submission" date="2018-08" db="EMBL/GenBank/DDBJ databases">
        <title>A genome reference for cultivated species of the human gut microbiota.</title>
        <authorList>
            <person name="Zou Y."/>
            <person name="Xue W."/>
            <person name="Luo G."/>
        </authorList>
    </citation>
    <scope>NUCLEOTIDE SEQUENCE [LARGE SCALE GENOMIC DNA]</scope>
    <source>
        <strain evidence="2 3">OM06-11</strain>
    </source>
</reference>
<dbReference type="InterPro" id="IPR021958">
    <property type="entry name" value="DUF3575"/>
</dbReference>
<accession>A0AA92TEF6</accession>
<dbReference type="AlphaFoldDB" id="A0AA92TEF6"/>